<feature type="active site" description="Nucleophile" evidence="9">
    <location>
        <position position="33"/>
    </location>
</feature>
<dbReference type="AlphaFoldDB" id="D7W9B8"/>
<dbReference type="PRINTS" id="PR00421">
    <property type="entry name" value="THIOREDOXIN"/>
</dbReference>
<dbReference type="NCBIfam" id="TIGR01068">
    <property type="entry name" value="thioredoxin"/>
    <property type="match status" value="1"/>
</dbReference>
<evidence type="ECO:0000256" key="7">
    <source>
        <dbReference type="NCBIfam" id="TIGR01068"/>
    </source>
</evidence>
<feature type="domain" description="Thioredoxin" evidence="11">
    <location>
        <begin position="1"/>
        <end position="105"/>
    </location>
</feature>
<feature type="site" description="Contributes to redox potential value" evidence="9">
    <location>
        <position position="32"/>
    </location>
</feature>
<evidence type="ECO:0000313" key="12">
    <source>
        <dbReference type="EMBL" id="EFK55398.1"/>
    </source>
</evidence>
<keyword evidence="3" id="KW-0813">Transport</keyword>
<gene>
    <name evidence="12" type="primary">trxA</name>
    <name evidence="12" type="ORF">HMPREF0291_10656</name>
</gene>
<evidence type="ECO:0000256" key="2">
    <source>
        <dbReference type="ARBA" id="ARBA00008987"/>
    </source>
</evidence>
<dbReference type="OrthoDB" id="9790390at2"/>
<dbReference type="STRING" id="585529.HMPREF0291_10656"/>
<evidence type="ECO:0000256" key="3">
    <source>
        <dbReference type="ARBA" id="ARBA00022448"/>
    </source>
</evidence>
<dbReference type="InterPro" id="IPR036249">
    <property type="entry name" value="Thioredoxin-like_sf"/>
</dbReference>
<evidence type="ECO:0000256" key="6">
    <source>
        <dbReference type="ARBA" id="ARBA00023284"/>
    </source>
</evidence>
<dbReference type="Gene3D" id="3.40.30.10">
    <property type="entry name" value="Glutaredoxin"/>
    <property type="match status" value="1"/>
</dbReference>
<dbReference type="GO" id="GO:0005829">
    <property type="term" value="C:cytosol"/>
    <property type="evidence" value="ECO:0007669"/>
    <property type="project" value="TreeGrafter"/>
</dbReference>
<dbReference type="eggNOG" id="COG0526">
    <property type="taxonomic scope" value="Bacteria"/>
</dbReference>
<evidence type="ECO:0000256" key="8">
    <source>
        <dbReference type="PIRNR" id="PIRNR000077"/>
    </source>
</evidence>
<dbReference type="InterPro" id="IPR005746">
    <property type="entry name" value="Thioredoxin"/>
</dbReference>
<keyword evidence="13" id="KW-1185">Reference proteome</keyword>
<dbReference type="InterPro" id="IPR013766">
    <property type="entry name" value="Thioredoxin_domain"/>
</dbReference>
<dbReference type="EMBL" id="ACLJ02000001">
    <property type="protein sequence ID" value="EFK55398.1"/>
    <property type="molecule type" value="Genomic_DNA"/>
</dbReference>
<comment type="function">
    <text evidence="1">Participates in various redox reactions through the reversible oxidation of its active center dithiol to a disulfide and catalyzes dithiol-disulfide exchange reactions.</text>
</comment>
<comment type="similarity">
    <text evidence="2 8">Belongs to the thioredoxin family.</text>
</comment>
<dbReference type="Proteomes" id="UP000004208">
    <property type="component" value="Unassembled WGS sequence"/>
</dbReference>
<feature type="site" description="Deprotonates C-terminal active site Cys" evidence="9">
    <location>
        <position position="24"/>
    </location>
</feature>
<evidence type="ECO:0000256" key="5">
    <source>
        <dbReference type="ARBA" id="ARBA00023157"/>
    </source>
</evidence>
<dbReference type="Pfam" id="PF00085">
    <property type="entry name" value="Thioredoxin"/>
    <property type="match status" value="1"/>
</dbReference>
<dbReference type="GO" id="GO:0015035">
    <property type="term" value="F:protein-disulfide reductase activity"/>
    <property type="evidence" value="ECO:0007669"/>
    <property type="project" value="UniProtKB-UniRule"/>
</dbReference>
<sequence>MSTINVTEDTFTETVENNDIVIVDAWADWCGPCKAFAPTFEAASEKHEDVTFAKLDTEANQGLSSALQIQAIPTLFAFREGILLGQTSGAMPPAGLEEFIQAVRDVDMEQVRADIAEQNEKTEG</sequence>
<comment type="caution">
    <text evidence="12">The sequence shown here is derived from an EMBL/GenBank/DDBJ whole genome shotgun (WGS) entry which is preliminary data.</text>
</comment>
<dbReference type="PANTHER" id="PTHR45663">
    <property type="entry name" value="GEO12009P1"/>
    <property type="match status" value="1"/>
</dbReference>
<evidence type="ECO:0000256" key="1">
    <source>
        <dbReference type="ARBA" id="ARBA00003318"/>
    </source>
</evidence>
<keyword evidence="4" id="KW-0249">Electron transport</keyword>
<organism evidence="12 13">
    <name type="scientific">Corynebacterium genitalium ATCC 33030</name>
    <dbReference type="NCBI Taxonomy" id="585529"/>
    <lineage>
        <taxon>Bacteria</taxon>
        <taxon>Bacillati</taxon>
        <taxon>Actinomycetota</taxon>
        <taxon>Actinomycetes</taxon>
        <taxon>Mycobacteriales</taxon>
        <taxon>Corynebacteriaceae</taxon>
        <taxon>Corynebacterium</taxon>
    </lineage>
</organism>
<dbReference type="HOGENOM" id="CLU_090389_10_4_11"/>
<evidence type="ECO:0000259" key="11">
    <source>
        <dbReference type="PROSITE" id="PS51352"/>
    </source>
</evidence>
<name>D7W9B8_9CORY</name>
<dbReference type="CDD" id="cd02947">
    <property type="entry name" value="TRX_family"/>
    <property type="match status" value="1"/>
</dbReference>
<reference evidence="12" key="1">
    <citation type="submission" date="2010-06" db="EMBL/GenBank/DDBJ databases">
        <authorList>
            <person name="Muzny D."/>
            <person name="Qin X."/>
            <person name="Buhay C."/>
            <person name="Dugan-Rocha S."/>
            <person name="Ding Y."/>
            <person name="Chen G."/>
            <person name="Hawes A."/>
            <person name="Holder M."/>
            <person name="Jhangiani S."/>
            <person name="Johnson A."/>
            <person name="Khan Z."/>
            <person name="Li Z."/>
            <person name="Liu W."/>
            <person name="Liu X."/>
            <person name="Perez L."/>
            <person name="Shen H."/>
            <person name="Wang Q."/>
            <person name="Watt J."/>
            <person name="Xi L."/>
            <person name="Xin Y."/>
            <person name="Zhou J."/>
            <person name="Deng J."/>
            <person name="Jiang H."/>
            <person name="Liu Y."/>
            <person name="Qu J."/>
            <person name="Song X.-Z."/>
            <person name="Zhang L."/>
            <person name="Villasana D."/>
            <person name="Johnson A."/>
            <person name="Liu J."/>
            <person name="Liyanage D."/>
            <person name="Lorensuhewa L."/>
            <person name="Robinson T."/>
            <person name="Song A."/>
            <person name="Song B.-B."/>
            <person name="Dinh H."/>
            <person name="Thornton R."/>
            <person name="Coyle M."/>
            <person name="Francisco L."/>
            <person name="Jackson L."/>
            <person name="Javaid M."/>
            <person name="Korchina V."/>
            <person name="Kovar C."/>
            <person name="Mata R."/>
            <person name="Mathew T."/>
            <person name="Ngo R."/>
            <person name="Nguyen L."/>
            <person name="Nguyen N."/>
            <person name="Okwuonu G."/>
            <person name="Ongeri F."/>
            <person name="Pham C."/>
            <person name="Simmons D."/>
            <person name="Wilczek-Boney K."/>
            <person name="Hale W."/>
            <person name="Jakkamsetti A."/>
            <person name="Pham P."/>
            <person name="Ruth R."/>
            <person name="San Lucas F."/>
            <person name="Warren J."/>
            <person name="Zhang J."/>
            <person name="Zhao Z."/>
            <person name="Zhou C."/>
            <person name="Zhu D."/>
            <person name="Lee S."/>
            <person name="Bess C."/>
            <person name="Blankenburg K."/>
            <person name="Forbes L."/>
            <person name="Fu Q."/>
            <person name="Gubbala S."/>
            <person name="Hirani K."/>
            <person name="Jayaseelan J.C."/>
            <person name="Lara F."/>
            <person name="Munidasa M."/>
            <person name="Palculict T."/>
            <person name="Patil S."/>
            <person name="Pu L.-L."/>
            <person name="Saada N."/>
            <person name="Tang L."/>
            <person name="Weissenberger G."/>
            <person name="Zhu Y."/>
            <person name="Hemphill L."/>
            <person name="Shang Y."/>
            <person name="Youmans B."/>
            <person name="Ayvaz T."/>
            <person name="Ross M."/>
            <person name="Santibanez J."/>
            <person name="Aqrawi P."/>
            <person name="Gross S."/>
            <person name="Joshi V."/>
            <person name="Fowler G."/>
            <person name="Nazareth L."/>
            <person name="Reid J."/>
            <person name="Worley K."/>
            <person name="Petrosino J."/>
            <person name="Highlander S."/>
            <person name="Gibbs R."/>
        </authorList>
    </citation>
    <scope>NUCLEOTIDE SEQUENCE [LARGE SCALE GENOMIC DNA]</scope>
    <source>
        <strain evidence="12">ATCC 33030</strain>
    </source>
</reference>
<feature type="disulfide bond" description="Redox-active" evidence="10">
    <location>
        <begin position="30"/>
        <end position="33"/>
    </location>
</feature>
<proteinExistence type="inferred from homology"/>
<feature type="active site" description="Nucleophile" evidence="9">
    <location>
        <position position="30"/>
    </location>
</feature>
<evidence type="ECO:0000256" key="9">
    <source>
        <dbReference type="PIRSR" id="PIRSR000077-1"/>
    </source>
</evidence>
<dbReference type="PANTHER" id="PTHR45663:SF40">
    <property type="entry name" value="THIOREDOXIN 2"/>
    <property type="match status" value="1"/>
</dbReference>
<accession>D7W9B8</accession>
<feature type="site" description="Contributes to redox potential value" evidence="9">
    <location>
        <position position="31"/>
    </location>
</feature>
<evidence type="ECO:0000256" key="4">
    <source>
        <dbReference type="ARBA" id="ARBA00022982"/>
    </source>
</evidence>
<evidence type="ECO:0000256" key="10">
    <source>
        <dbReference type="PIRSR" id="PIRSR000077-4"/>
    </source>
</evidence>
<keyword evidence="5 10" id="KW-1015">Disulfide bond</keyword>
<evidence type="ECO:0000313" key="13">
    <source>
        <dbReference type="Proteomes" id="UP000004208"/>
    </source>
</evidence>
<protein>
    <recommendedName>
        <fullName evidence="7 8">Thioredoxin</fullName>
    </recommendedName>
</protein>
<dbReference type="PIRSF" id="PIRSF000077">
    <property type="entry name" value="Thioredoxin"/>
    <property type="match status" value="1"/>
</dbReference>
<dbReference type="RefSeq" id="WP_005287900.1">
    <property type="nucleotide sequence ID" value="NZ_CM000961.1"/>
</dbReference>
<dbReference type="SUPFAM" id="SSF52833">
    <property type="entry name" value="Thioredoxin-like"/>
    <property type="match status" value="1"/>
</dbReference>
<dbReference type="PROSITE" id="PS51352">
    <property type="entry name" value="THIOREDOXIN_2"/>
    <property type="match status" value="1"/>
</dbReference>
<keyword evidence="6 10" id="KW-0676">Redox-active center</keyword>